<comment type="caution">
    <text evidence="1">The sequence shown here is derived from an EMBL/GenBank/DDBJ whole genome shotgun (WGS) entry which is preliminary data.</text>
</comment>
<name>A0ABU8Q736_9SPHN</name>
<keyword evidence="2" id="KW-1185">Reference proteome</keyword>
<evidence type="ECO:0000313" key="2">
    <source>
        <dbReference type="Proteomes" id="UP001380365"/>
    </source>
</evidence>
<protein>
    <recommendedName>
        <fullName evidence="3">Preprotein translocase subunit YajC</fullName>
    </recommendedName>
</protein>
<dbReference type="Proteomes" id="UP001380365">
    <property type="component" value="Unassembled WGS sequence"/>
</dbReference>
<dbReference type="SUPFAM" id="SSF56935">
    <property type="entry name" value="Porins"/>
    <property type="match status" value="1"/>
</dbReference>
<proteinExistence type="predicted"/>
<dbReference type="EMBL" id="JBBGZA010000001">
    <property type="protein sequence ID" value="MEJ5095309.1"/>
    <property type="molecule type" value="Genomic_DNA"/>
</dbReference>
<evidence type="ECO:0008006" key="3">
    <source>
        <dbReference type="Google" id="ProtNLM"/>
    </source>
</evidence>
<organism evidence="1 2">
    <name type="scientific">Sphingomonas molluscorum</name>
    <dbReference type="NCBI Taxonomy" id="418184"/>
    <lineage>
        <taxon>Bacteria</taxon>
        <taxon>Pseudomonadati</taxon>
        <taxon>Pseudomonadota</taxon>
        <taxon>Alphaproteobacteria</taxon>
        <taxon>Sphingomonadales</taxon>
        <taxon>Sphingomonadaceae</taxon>
        <taxon>Sphingomonas</taxon>
    </lineage>
</organism>
<reference evidence="1 2" key="1">
    <citation type="submission" date="2023-12" db="EMBL/GenBank/DDBJ databases">
        <title>Gut-associated functions are favored during microbiome assembly across C. elegans life.</title>
        <authorList>
            <person name="Zimmermann J."/>
        </authorList>
    </citation>
    <scope>NUCLEOTIDE SEQUENCE [LARGE SCALE GENOMIC DNA]</scope>
    <source>
        <strain evidence="1 2">JUb134</strain>
    </source>
</reference>
<sequence length="539" mass="57878">MNRAAWLAGAGVLVLTMPDPAQAQGRRVEVSPYIEVGQVLSADLTNDDVLTYTQLTAGVDAVVQSRRVQVQLSYQYQRTIGWGDDARDSDVHSGLARANAQLTRTISVEAGALATRTRAGIGGGSPAYLAGYDGSSTQVYSLYGGPTLSTRAGPVAVNAAYRLGYTKVEAPDLFRDETGRELDFYDDSTSHQLTGSLSTRPGTVLPVGLTLSGGLVREDTSQLDQFYEGKFLRLDALMPVSRELAVVGGIGWEKIEVGQRDPLLDAQGFPVVDGNGRYVTDPDSPIRLAYDVDGVIWDAGVVWHPSPRFQLEARIGQRYGSMIYTGSLTWQTAPNAGLQVRVYDTVTTFGQQLTSGLASLPTSFYNGGTDPFGNRYSGCVFSGGTTPGGVPQPGTCLTPVFQSISTAVYRARGVDAVYAVSRGNTRLGVGAGYSNRHYFLPEVPGADIYRSNDESYYAQAFAQRALDSRSGVTADLYANYFTSGIDGALDSWGGGAQGAYYRNFGRAYGTFSAGLYTFDVERSESAWIAQALLAFGYRF</sequence>
<dbReference type="RefSeq" id="WP_339538429.1">
    <property type="nucleotide sequence ID" value="NZ_JBBGZA010000001.1"/>
</dbReference>
<gene>
    <name evidence="1" type="ORF">WH159_12265</name>
</gene>
<accession>A0ABU8Q736</accession>
<evidence type="ECO:0000313" key="1">
    <source>
        <dbReference type="EMBL" id="MEJ5095309.1"/>
    </source>
</evidence>